<keyword evidence="6" id="KW-1185">Reference proteome</keyword>
<feature type="domain" description="Tr-type G" evidence="5">
    <location>
        <begin position="46"/>
        <end position="327"/>
    </location>
</feature>
<dbReference type="KEGG" id="soy:115889408"/>
<dbReference type="SUPFAM" id="SSF50447">
    <property type="entry name" value="Translation proteins"/>
    <property type="match status" value="1"/>
</dbReference>
<sequence>MLYVVFIYKKFKMNLTLNFIRHTLRKHIISYYSYSTKLLPKNENIKKIRNIGISAHIDAGKTTTTERMLYYSGLIEHMGEVHDGNTVTDYMDQERERGITITSAAVTFFWKNHQFNLIDTPGHIDFTMEVEQTLNVLDGVIVILDGSAGVEAQTLTVWRQACRYNLPCIIYLNKMDRSDADIHMCCSSILKKLGVIPILLQLPVVENHKFVGIVDVVTSELIKYGQGKNKNMLKEPLTEKEFPKLFSEAKEARVKAIETLADFDDELANTVIASESFENISNDDIIISLVKVTNQKTAVPVLLGSSYKNIGVQSLMDAVISYLPWPLNSIRVFSHFDDHFCGRAFKVIHDKQRGPLVFLRIYNGVIKKGQKIYSIQRDVSEQVGRVYVAYADDFTEVELVENGNIAVVSGLKKIMSGDLVASSQTAFERAKKSLINELQKNKKIIPENTDSLFGISAKIPEPVFFCSIESPSMSTQSALDQALSELQREDPSLRVSYNDETGQTVLAGMGELHLEIIRDRILKEYKIDADLGPLQISYREASLNKVTDSLKVETKIGNTKHSLLISMSLLPDFNQDDRKELLQFDKTPDNASNLAGIYPKHLVAIKEGLKIGLMHGPKINSQVINTGVMLHWFEAGRGTSETIISAAANQLTQKLLKESGSYILEPVVNLEVVSPSEYISVILSDLSQRRAAIKNVDVRGDSKVVIAVVPLSELLGYSTDIRSISSGTATFSTEFKKYQRMSPLEEDNAIRSVRGF</sequence>
<keyword evidence="2" id="KW-0648">Protein biosynthesis</keyword>
<dbReference type="GO" id="GO:0005759">
    <property type="term" value="C:mitochondrial matrix"/>
    <property type="evidence" value="ECO:0007669"/>
    <property type="project" value="UniProtKB-ARBA"/>
</dbReference>
<evidence type="ECO:0000256" key="4">
    <source>
        <dbReference type="ARBA" id="ARBA00023134"/>
    </source>
</evidence>
<dbReference type="Gene3D" id="3.30.230.10">
    <property type="match status" value="1"/>
</dbReference>
<dbReference type="InterPro" id="IPR009022">
    <property type="entry name" value="EFG_III"/>
</dbReference>
<dbReference type="Gene3D" id="2.40.30.10">
    <property type="entry name" value="Translation factors"/>
    <property type="match status" value="1"/>
</dbReference>
<dbReference type="GO" id="GO:0032543">
    <property type="term" value="P:mitochondrial translation"/>
    <property type="evidence" value="ECO:0007669"/>
    <property type="project" value="TreeGrafter"/>
</dbReference>
<dbReference type="FunFam" id="3.40.50.300:FF:000514">
    <property type="entry name" value="Ribosome-releasing factor 2, mitochondrial"/>
    <property type="match status" value="1"/>
</dbReference>
<dbReference type="InterPro" id="IPR053905">
    <property type="entry name" value="EF-G-like_DII"/>
</dbReference>
<dbReference type="InterPro" id="IPR000640">
    <property type="entry name" value="EFG_V-like"/>
</dbReference>
<dbReference type="RefSeq" id="XP_030765250.1">
    <property type="nucleotide sequence ID" value="XM_030909390.1"/>
</dbReference>
<dbReference type="PROSITE" id="PS00301">
    <property type="entry name" value="G_TR_1"/>
    <property type="match status" value="1"/>
</dbReference>
<dbReference type="InterPro" id="IPR035649">
    <property type="entry name" value="EFG_V"/>
</dbReference>
<dbReference type="PROSITE" id="PS51722">
    <property type="entry name" value="G_TR_2"/>
    <property type="match status" value="1"/>
</dbReference>
<dbReference type="FunFam" id="3.30.70.240:FF:000001">
    <property type="entry name" value="Elongation factor G"/>
    <property type="match status" value="1"/>
</dbReference>
<evidence type="ECO:0000259" key="5">
    <source>
        <dbReference type="PROSITE" id="PS51722"/>
    </source>
</evidence>
<dbReference type="Pfam" id="PF00679">
    <property type="entry name" value="EFG_C"/>
    <property type="match status" value="1"/>
</dbReference>
<evidence type="ECO:0000313" key="7">
    <source>
        <dbReference type="RefSeq" id="XP_030765250.1"/>
    </source>
</evidence>
<evidence type="ECO:0000313" key="6">
    <source>
        <dbReference type="Proteomes" id="UP000504635"/>
    </source>
</evidence>
<dbReference type="PANTHER" id="PTHR43261:SF1">
    <property type="entry name" value="RIBOSOME-RELEASING FACTOR 2, MITOCHONDRIAL"/>
    <property type="match status" value="1"/>
</dbReference>
<dbReference type="CDD" id="cd16262">
    <property type="entry name" value="EFG_III"/>
    <property type="match status" value="1"/>
</dbReference>
<dbReference type="InterPro" id="IPR014721">
    <property type="entry name" value="Ribsml_uS5_D2-typ_fold_subgr"/>
</dbReference>
<dbReference type="AlphaFoldDB" id="A0A6J2YR39"/>
<gene>
    <name evidence="7" type="primary">LOC115889408</name>
</gene>
<evidence type="ECO:0000256" key="2">
    <source>
        <dbReference type="ARBA" id="ARBA00022917"/>
    </source>
</evidence>
<dbReference type="FunCoup" id="A0A6J2YR39">
    <property type="interactions" value="475"/>
</dbReference>
<accession>A0A6J2YR39</accession>
<dbReference type="InterPro" id="IPR005225">
    <property type="entry name" value="Small_GTP-bd"/>
</dbReference>
<dbReference type="CDD" id="cd03713">
    <property type="entry name" value="EFG_mtEFG_C"/>
    <property type="match status" value="1"/>
</dbReference>
<dbReference type="Gene3D" id="3.40.50.300">
    <property type="entry name" value="P-loop containing nucleotide triphosphate hydrolases"/>
    <property type="match status" value="1"/>
</dbReference>
<dbReference type="Pfam" id="PF22042">
    <property type="entry name" value="EF-G_D2"/>
    <property type="match status" value="1"/>
</dbReference>
<dbReference type="InterPro" id="IPR041095">
    <property type="entry name" value="EFG_II"/>
</dbReference>
<protein>
    <submittedName>
        <fullName evidence="7">Ribosome-releasing factor 2, mitochondrial isoform X1</fullName>
    </submittedName>
</protein>
<keyword evidence="4" id="KW-0342">GTP-binding</keyword>
<dbReference type="InterPro" id="IPR027417">
    <property type="entry name" value="P-loop_NTPase"/>
</dbReference>
<dbReference type="Gene3D" id="3.30.70.870">
    <property type="entry name" value="Elongation Factor G (Translational Gtpase), domain 3"/>
    <property type="match status" value="1"/>
</dbReference>
<reference evidence="7" key="1">
    <citation type="submission" date="2025-08" db="UniProtKB">
        <authorList>
            <consortium name="RefSeq"/>
        </authorList>
    </citation>
    <scope>IDENTIFICATION</scope>
    <source>
        <tissue evidence="7">Gonads</tissue>
    </source>
</reference>
<dbReference type="PANTHER" id="PTHR43261">
    <property type="entry name" value="TRANSLATION ELONGATION FACTOR G-RELATED"/>
    <property type="match status" value="1"/>
</dbReference>
<dbReference type="GO" id="GO:0032790">
    <property type="term" value="P:ribosome disassembly"/>
    <property type="evidence" value="ECO:0007669"/>
    <property type="project" value="TreeGrafter"/>
</dbReference>
<dbReference type="InterPro" id="IPR035647">
    <property type="entry name" value="EFG_III/V"/>
</dbReference>
<dbReference type="Proteomes" id="UP000504635">
    <property type="component" value="Unplaced"/>
</dbReference>
<dbReference type="GO" id="GO:0003924">
    <property type="term" value="F:GTPase activity"/>
    <property type="evidence" value="ECO:0007669"/>
    <property type="project" value="InterPro"/>
</dbReference>
<dbReference type="InterPro" id="IPR009000">
    <property type="entry name" value="Transl_B-barrel_sf"/>
</dbReference>
<evidence type="ECO:0000256" key="1">
    <source>
        <dbReference type="ARBA" id="ARBA00022741"/>
    </source>
</evidence>
<keyword evidence="1" id="KW-0547">Nucleotide-binding</keyword>
<dbReference type="InParanoid" id="A0A6J2YR39"/>
<dbReference type="SUPFAM" id="SSF52540">
    <property type="entry name" value="P-loop containing nucleoside triphosphate hydrolases"/>
    <property type="match status" value="1"/>
</dbReference>
<dbReference type="InterPro" id="IPR000795">
    <property type="entry name" value="T_Tr_GTP-bd_dom"/>
</dbReference>
<dbReference type="OrthoDB" id="198619at2759"/>
<dbReference type="FunFam" id="3.30.70.870:FF:000005">
    <property type="entry name" value="Ribosome-releasing factor 2, mitochondrial"/>
    <property type="match status" value="1"/>
</dbReference>
<evidence type="ECO:0000256" key="3">
    <source>
        <dbReference type="ARBA" id="ARBA00023128"/>
    </source>
</evidence>
<proteinExistence type="predicted"/>
<dbReference type="Pfam" id="PF14492">
    <property type="entry name" value="EFG_III"/>
    <property type="match status" value="1"/>
</dbReference>
<dbReference type="InterPro" id="IPR031157">
    <property type="entry name" value="G_TR_CS"/>
</dbReference>
<keyword evidence="3" id="KW-0496">Mitochondrion</keyword>
<dbReference type="SUPFAM" id="SSF54980">
    <property type="entry name" value="EF-G C-terminal domain-like"/>
    <property type="match status" value="2"/>
</dbReference>
<dbReference type="CDD" id="cd01886">
    <property type="entry name" value="EF-G"/>
    <property type="match status" value="1"/>
</dbReference>
<dbReference type="GeneID" id="115889408"/>
<name>A0A6J2YR39_SITOR</name>
<dbReference type="SMART" id="SM00838">
    <property type="entry name" value="EFG_C"/>
    <property type="match status" value="1"/>
</dbReference>
<dbReference type="PRINTS" id="PR00315">
    <property type="entry name" value="ELONGATNFCT"/>
</dbReference>
<dbReference type="NCBIfam" id="TIGR00231">
    <property type="entry name" value="small_GTP"/>
    <property type="match status" value="1"/>
</dbReference>
<dbReference type="GO" id="GO:0005525">
    <property type="term" value="F:GTP binding"/>
    <property type="evidence" value="ECO:0007669"/>
    <property type="project" value="UniProtKB-KW"/>
</dbReference>
<dbReference type="Gene3D" id="3.30.70.240">
    <property type="match status" value="1"/>
</dbReference>
<dbReference type="CTD" id="42670"/>
<dbReference type="Pfam" id="PF00009">
    <property type="entry name" value="GTP_EFTU"/>
    <property type="match status" value="1"/>
</dbReference>
<organism evidence="6 7">
    <name type="scientific">Sitophilus oryzae</name>
    <name type="common">Rice weevil</name>
    <name type="synonym">Curculio oryzae</name>
    <dbReference type="NCBI Taxonomy" id="7048"/>
    <lineage>
        <taxon>Eukaryota</taxon>
        <taxon>Metazoa</taxon>
        <taxon>Ecdysozoa</taxon>
        <taxon>Arthropoda</taxon>
        <taxon>Hexapoda</taxon>
        <taxon>Insecta</taxon>
        <taxon>Pterygota</taxon>
        <taxon>Neoptera</taxon>
        <taxon>Endopterygota</taxon>
        <taxon>Coleoptera</taxon>
        <taxon>Polyphaga</taxon>
        <taxon>Cucujiformia</taxon>
        <taxon>Curculionidae</taxon>
        <taxon>Dryophthorinae</taxon>
        <taxon>Sitophilus</taxon>
    </lineage>
</organism>